<accession>A0ABV8Q2K5</accession>
<keyword evidence="4" id="KW-1185">Reference proteome</keyword>
<reference evidence="4" key="1">
    <citation type="journal article" date="2019" name="Int. J. Syst. Evol. Microbiol.">
        <title>The Global Catalogue of Microorganisms (GCM) 10K type strain sequencing project: providing services to taxonomists for standard genome sequencing and annotation.</title>
        <authorList>
            <consortium name="The Broad Institute Genomics Platform"/>
            <consortium name="The Broad Institute Genome Sequencing Center for Infectious Disease"/>
            <person name="Wu L."/>
            <person name="Ma J."/>
        </authorList>
    </citation>
    <scope>NUCLEOTIDE SEQUENCE [LARGE SCALE GENOMIC DNA]</scope>
    <source>
        <strain evidence="4">CECT 8010</strain>
    </source>
</reference>
<dbReference type="Gene3D" id="3.40.50.1460">
    <property type="match status" value="1"/>
</dbReference>
<dbReference type="InterPro" id="IPR029030">
    <property type="entry name" value="Caspase-like_dom_sf"/>
</dbReference>
<feature type="domain" description="Gingipain" evidence="2">
    <location>
        <begin position="406"/>
        <end position="780"/>
    </location>
</feature>
<dbReference type="EMBL" id="JBHSDC010000031">
    <property type="protein sequence ID" value="MFC4233573.1"/>
    <property type="molecule type" value="Genomic_DNA"/>
</dbReference>
<proteinExistence type="predicted"/>
<gene>
    <name evidence="3" type="primary">porU</name>
    <name evidence="3" type="ORF">ACFOW1_16850</name>
</gene>
<dbReference type="CDD" id="cd02258">
    <property type="entry name" value="Peptidase_C25_N"/>
    <property type="match status" value="1"/>
</dbReference>
<evidence type="ECO:0000313" key="3">
    <source>
        <dbReference type="EMBL" id="MFC4233573.1"/>
    </source>
</evidence>
<evidence type="ECO:0000313" key="4">
    <source>
        <dbReference type="Proteomes" id="UP001595906"/>
    </source>
</evidence>
<name>A0ABV8Q2K5_9BACT</name>
<dbReference type="SUPFAM" id="SSF52129">
    <property type="entry name" value="Caspase-like"/>
    <property type="match status" value="1"/>
</dbReference>
<dbReference type="NCBIfam" id="NF033707">
    <property type="entry name" value="T9SS_sortase"/>
    <property type="match status" value="1"/>
</dbReference>
<dbReference type="RefSeq" id="WP_379015916.1">
    <property type="nucleotide sequence ID" value="NZ_JBHSDC010000031.1"/>
</dbReference>
<comment type="caution">
    <text evidence="3">The sequence shown here is derived from an EMBL/GenBank/DDBJ whole genome shotgun (WGS) entry which is preliminary data.</text>
</comment>
<dbReference type="Proteomes" id="UP001595906">
    <property type="component" value="Unassembled WGS sequence"/>
</dbReference>
<protein>
    <submittedName>
        <fullName evidence="3">Type IX secretion system sortase PorU</fullName>
    </submittedName>
</protein>
<dbReference type="InterPro" id="IPR026444">
    <property type="entry name" value="Secre_tail"/>
</dbReference>
<evidence type="ECO:0000259" key="2">
    <source>
        <dbReference type="Pfam" id="PF01364"/>
    </source>
</evidence>
<dbReference type="Gene3D" id="3.40.50.10390">
    <property type="entry name" value="Gingipain r, domain 1"/>
    <property type="match status" value="1"/>
</dbReference>
<evidence type="ECO:0000256" key="1">
    <source>
        <dbReference type="ARBA" id="ARBA00022729"/>
    </source>
</evidence>
<dbReference type="InterPro" id="IPR001769">
    <property type="entry name" value="Gingipain"/>
</dbReference>
<dbReference type="NCBIfam" id="TIGR04183">
    <property type="entry name" value="Por_Secre_tail"/>
    <property type="match status" value="1"/>
</dbReference>
<dbReference type="Pfam" id="PF01364">
    <property type="entry name" value="Peptidase_C25"/>
    <property type="match status" value="1"/>
</dbReference>
<keyword evidence="1" id="KW-0732">Signal</keyword>
<dbReference type="Gene3D" id="2.60.40.4070">
    <property type="match status" value="1"/>
</dbReference>
<organism evidence="3 4">
    <name type="scientific">Parasediminibacterium paludis</name>
    <dbReference type="NCBI Taxonomy" id="908966"/>
    <lineage>
        <taxon>Bacteria</taxon>
        <taxon>Pseudomonadati</taxon>
        <taxon>Bacteroidota</taxon>
        <taxon>Chitinophagia</taxon>
        <taxon>Chitinophagales</taxon>
        <taxon>Chitinophagaceae</taxon>
        <taxon>Parasediminibacterium</taxon>
    </lineage>
</organism>
<dbReference type="InterPro" id="IPR029031">
    <property type="entry name" value="Gingipain_N_sf"/>
</dbReference>
<sequence>MRTVILFFFVFNILSAEKTAAQRIYSTNSILQTGNFLKIGVTQAGIYKVDVAYLNNNGFPGITISSAAIRLYGNGGQMLSEKNNSYYNDDLVENAIEVVDGGDGLFNNNDYFLFYAPGPNRWLADSTNKSFTYQKNIYSDTAYYFITIGGTGKRINTNSFSGIATQTVTTYNDHYHYENDLVNFLNSGKEWYGEEFSNINGNNLSRSFTIDLNGLLQSEPINVITSFAGRSVNSTSTLVVKANGSNLSTLTIPVNSGNFLDVFAANVTSQNSFLSTTPNLNLTINFTPANSAAQAWLNWFEVYSRRGIIMPSTGQLLFRDWQSVGASNVAAFTISNANNATSVWDVSNIYQPQKMTTLYANNQLTFTNTSATLKEYIAFNNTSYFTPTAIGKIDNQNLHNSSPVDYLIVTHPTLISEAKRLALFHTQQDGYKVMVASTAQIFNEFASGASDPTAIRDFVKMYYDKAGNDSTKRPKYLLLFGSASFDYKNRLANNTNLVPCYENNNSIDPLSTYTSDDFFGLLNDADDIANTNPVSLLDIGIGRIPASNINDAKTMVDKIINYKSKQSLGPWRNMATFVADDKDNDTHLNDAEFISANASAIDGNLNKNKIYLDAFNVVSSSSGARYPDVNTAIINQLFSGTLLFNYTGHGGYQRLADEAIFDQDVLNKISNPNKLPLFITATCDFAPYDDPTKTSIGGELLTQTNNGAIALMTTTRIVFAYSNKIINNNYLTIALQPDASGKYLTLGEAVKRAKNYTYQTFADITNNRKFTLLGDPALRLAFPENKLQITTINNLPTSNADTLKALGKYTFGGLITDATGNALSNFNGTVNAIVFDKPQTITTKGNDPASPITSFSQQTNFLYKGKATVTNGNFSFSCIIPKDINYQVGQGKISLYADDGNAKDAAGYNTNFFIGGSSNGTFSDKEGPNIKAYLNDDKFVNGGLTNETPILILKLTDSSGINTVGTGIGHDITAILDGDEKNIIKLNDYYEAALNSFQEGQIRYQLATLSEGLHTLKIKAWDVYNNSSEIIIEFTVAKKQQLQISHVYNYPNPFTSKTTFWFEHNQPGENLNVLINIFSVTGKLVHQIKRTVNTAGNRSAEIEWDGKDNYSSEKIGRGVYIYRIIVTSNSGKAESTQKLYLL</sequence>